<comment type="similarity">
    <text evidence="2">Belongs to the fungal hydrophobin family.</text>
</comment>
<dbReference type="GO" id="GO:0009277">
    <property type="term" value="C:fungal-type cell wall"/>
    <property type="evidence" value="ECO:0007669"/>
    <property type="project" value="InterPro"/>
</dbReference>
<dbReference type="OrthoDB" id="5453207at2759"/>
<accession>A0A3N4JS66</accession>
<name>A0A3N4JS66_9PEZI</name>
<keyword evidence="4" id="KW-1185">Reference proteome</keyword>
<dbReference type="InterPro" id="IPR001338">
    <property type="entry name" value="Class_I_Hydrophobin"/>
</dbReference>
<dbReference type="Proteomes" id="UP000276215">
    <property type="component" value="Unassembled WGS sequence"/>
</dbReference>
<keyword evidence="1 2" id="KW-1015">Disulfide bond</keyword>
<keyword evidence="2" id="KW-0732">Signal</keyword>
<feature type="signal peptide" evidence="2">
    <location>
        <begin position="1"/>
        <end position="18"/>
    </location>
</feature>
<dbReference type="AlphaFoldDB" id="A0A3N4JS66"/>
<protein>
    <recommendedName>
        <fullName evidence="2">Hydrophobin</fullName>
    </recommendedName>
</protein>
<sequence length="119" mass="12260">MVSIKSLAVILFAVTVSAAPTTHEEKNVDFKDNSQRCPDQKQQMFCCNDATSSKATGIFTGVLDHIAVKCNTVPVNVVAVDAVSGASACNAKAACCTSETDQHGLVNIATGCVAVAGIN</sequence>
<dbReference type="GO" id="GO:0005199">
    <property type="term" value="F:structural constituent of cell wall"/>
    <property type="evidence" value="ECO:0007669"/>
    <property type="project" value="InterPro"/>
</dbReference>
<comment type="subcellular location">
    <subcellularLocation>
        <location evidence="2">Secreted</location>
        <location evidence="2">Cell wall</location>
    </subcellularLocation>
</comment>
<proteinExistence type="inferred from homology"/>
<reference evidence="3 4" key="1">
    <citation type="journal article" date="2018" name="Nat. Ecol. Evol.">
        <title>Pezizomycetes genomes reveal the molecular basis of ectomycorrhizal truffle lifestyle.</title>
        <authorList>
            <person name="Murat C."/>
            <person name="Payen T."/>
            <person name="Noel B."/>
            <person name="Kuo A."/>
            <person name="Morin E."/>
            <person name="Chen J."/>
            <person name="Kohler A."/>
            <person name="Krizsan K."/>
            <person name="Balestrini R."/>
            <person name="Da Silva C."/>
            <person name="Montanini B."/>
            <person name="Hainaut M."/>
            <person name="Levati E."/>
            <person name="Barry K.W."/>
            <person name="Belfiori B."/>
            <person name="Cichocki N."/>
            <person name="Clum A."/>
            <person name="Dockter R.B."/>
            <person name="Fauchery L."/>
            <person name="Guy J."/>
            <person name="Iotti M."/>
            <person name="Le Tacon F."/>
            <person name="Lindquist E.A."/>
            <person name="Lipzen A."/>
            <person name="Malagnac F."/>
            <person name="Mello A."/>
            <person name="Molinier V."/>
            <person name="Miyauchi S."/>
            <person name="Poulain J."/>
            <person name="Riccioni C."/>
            <person name="Rubini A."/>
            <person name="Sitrit Y."/>
            <person name="Splivallo R."/>
            <person name="Traeger S."/>
            <person name="Wang M."/>
            <person name="Zifcakova L."/>
            <person name="Wipf D."/>
            <person name="Zambonelli A."/>
            <person name="Paolocci F."/>
            <person name="Nowrousian M."/>
            <person name="Ottonello S."/>
            <person name="Baldrian P."/>
            <person name="Spatafora J.W."/>
            <person name="Henrissat B."/>
            <person name="Nagy L.G."/>
            <person name="Aury J.M."/>
            <person name="Wincker P."/>
            <person name="Grigoriev I.V."/>
            <person name="Bonfante P."/>
            <person name="Martin F.M."/>
        </authorList>
    </citation>
    <scope>NUCLEOTIDE SEQUENCE [LARGE SCALE GENOMIC DNA]</scope>
    <source>
        <strain evidence="3 4">120613-1</strain>
    </source>
</reference>
<dbReference type="EMBL" id="ML120385">
    <property type="protein sequence ID" value="RPA99691.1"/>
    <property type="molecule type" value="Genomic_DNA"/>
</dbReference>
<evidence type="ECO:0000256" key="1">
    <source>
        <dbReference type="ARBA" id="ARBA00023157"/>
    </source>
</evidence>
<gene>
    <name evidence="3" type="ORF">L873DRAFT_1789383</name>
</gene>
<feature type="chain" id="PRO_5017853178" description="Hydrophobin" evidence="2">
    <location>
        <begin position="19"/>
        <end position="119"/>
    </location>
</feature>
<evidence type="ECO:0000313" key="4">
    <source>
        <dbReference type="Proteomes" id="UP000276215"/>
    </source>
</evidence>
<dbReference type="SMART" id="SM00075">
    <property type="entry name" value="HYDRO"/>
    <property type="match status" value="1"/>
</dbReference>
<organism evidence="3 4">
    <name type="scientific">Choiromyces venosus 120613-1</name>
    <dbReference type="NCBI Taxonomy" id="1336337"/>
    <lineage>
        <taxon>Eukaryota</taxon>
        <taxon>Fungi</taxon>
        <taxon>Dikarya</taxon>
        <taxon>Ascomycota</taxon>
        <taxon>Pezizomycotina</taxon>
        <taxon>Pezizomycetes</taxon>
        <taxon>Pezizales</taxon>
        <taxon>Tuberaceae</taxon>
        <taxon>Choiromyces</taxon>
    </lineage>
</organism>
<keyword evidence="2" id="KW-0964">Secreted</keyword>
<evidence type="ECO:0000313" key="3">
    <source>
        <dbReference type="EMBL" id="RPA99691.1"/>
    </source>
</evidence>
<dbReference type="Pfam" id="PF01185">
    <property type="entry name" value="Hydrophobin"/>
    <property type="match status" value="1"/>
</dbReference>
<keyword evidence="2" id="KW-0134">Cell wall</keyword>
<evidence type="ECO:0000256" key="2">
    <source>
        <dbReference type="RuleBase" id="RU365009"/>
    </source>
</evidence>